<dbReference type="InterPro" id="IPR005135">
    <property type="entry name" value="Endo/exonuclease/phosphatase"/>
</dbReference>
<dbReference type="GO" id="GO:0000175">
    <property type="term" value="F:3'-5'-RNA exonuclease activity"/>
    <property type="evidence" value="ECO:0007669"/>
    <property type="project" value="TreeGrafter"/>
</dbReference>
<reference evidence="2 3" key="2">
    <citation type="submission" date="2018-11" db="EMBL/GenBank/DDBJ databases">
        <authorList>
            <consortium name="Pathogen Informatics"/>
        </authorList>
    </citation>
    <scope>NUCLEOTIDE SEQUENCE [LARGE SCALE GENOMIC DNA]</scope>
    <source>
        <strain evidence="2 3">MHpl1</strain>
    </source>
</reference>
<dbReference type="EMBL" id="UZAF01016886">
    <property type="protein sequence ID" value="VDO35215.1"/>
    <property type="molecule type" value="Genomic_DNA"/>
</dbReference>
<gene>
    <name evidence="2" type="ORF">HPLM_LOCUS8557</name>
</gene>
<evidence type="ECO:0000259" key="1">
    <source>
        <dbReference type="Pfam" id="PF03372"/>
    </source>
</evidence>
<dbReference type="WBParaSite" id="HPLM_0000856501-mRNA-1">
    <property type="protein sequence ID" value="HPLM_0000856501-mRNA-1"/>
    <property type="gene ID" value="HPLM_0000856501"/>
</dbReference>
<dbReference type="Gene3D" id="3.60.10.10">
    <property type="entry name" value="Endonuclease/exonuclease/phosphatase"/>
    <property type="match status" value="1"/>
</dbReference>
<feature type="domain" description="Endonuclease/exonuclease/phosphatase" evidence="1">
    <location>
        <begin position="51"/>
        <end position="175"/>
    </location>
</feature>
<dbReference type="STRING" id="6290.A0A0N4WDC0"/>
<proteinExistence type="predicted"/>
<accession>A0A0N4WDC0</accession>
<dbReference type="PANTHER" id="PTHR12121">
    <property type="entry name" value="CARBON CATABOLITE REPRESSOR PROTEIN 4"/>
    <property type="match status" value="1"/>
</dbReference>
<evidence type="ECO:0000313" key="3">
    <source>
        <dbReference type="Proteomes" id="UP000268014"/>
    </source>
</evidence>
<dbReference type="SUPFAM" id="SSF56219">
    <property type="entry name" value="DNase I-like"/>
    <property type="match status" value="1"/>
</dbReference>
<sequence length="187" mass="21128">VVVLRDRLSKDVVICGNTHLHHNPRHEHLKVFQAIVAVRQLDITRQYYATLYPDNAIRLLFAGDFNSTPDGPVYELLSTGKLSKSSDCWRLDEDMVASDMVLLPSGSRLVNQTGTDETNYTRYRGSDGEERGFAGCLDYIWTDSTTGLHRMAPRPALELLTKYEALPSKIAPSDHIPLLCELYFQKT</sequence>
<dbReference type="OMA" id="SHIAFGP"/>
<reference evidence="4" key="1">
    <citation type="submission" date="2017-02" db="UniProtKB">
        <authorList>
            <consortium name="WormBaseParasite"/>
        </authorList>
    </citation>
    <scope>IDENTIFICATION</scope>
</reference>
<dbReference type="PANTHER" id="PTHR12121:SF37">
    <property type="entry name" value="2',5'-PHOSPHODIESTERASE 12"/>
    <property type="match status" value="1"/>
</dbReference>
<name>A0A0N4WDC0_HAEPC</name>
<dbReference type="Proteomes" id="UP000268014">
    <property type="component" value="Unassembled WGS sequence"/>
</dbReference>
<dbReference type="InterPro" id="IPR036691">
    <property type="entry name" value="Endo/exonu/phosph_ase_sf"/>
</dbReference>
<organism evidence="4">
    <name type="scientific">Haemonchus placei</name>
    <name type="common">Barber's pole worm</name>
    <dbReference type="NCBI Taxonomy" id="6290"/>
    <lineage>
        <taxon>Eukaryota</taxon>
        <taxon>Metazoa</taxon>
        <taxon>Ecdysozoa</taxon>
        <taxon>Nematoda</taxon>
        <taxon>Chromadorea</taxon>
        <taxon>Rhabditida</taxon>
        <taxon>Rhabditina</taxon>
        <taxon>Rhabditomorpha</taxon>
        <taxon>Strongyloidea</taxon>
        <taxon>Trichostrongylidae</taxon>
        <taxon>Haemonchus</taxon>
    </lineage>
</organism>
<dbReference type="InterPro" id="IPR050410">
    <property type="entry name" value="CCR4/nocturin_mRNA_transcr"/>
</dbReference>
<keyword evidence="3" id="KW-1185">Reference proteome</keyword>
<dbReference type="Pfam" id="PF03372">
    <property type="entry name" value="Exo_endo_phos"/>
    <property type="match status" value="1"/>
</dbReference>
<dbReference type="GO" id="GO:0005739">
    <property type="term" value="C:mitochondrion"/>
    <property type="evidence" value="ECO:0007669"/>
    <property type="project" value="TreeGrafter"/>
</dbReference>
<dbReference type="AlphaFoldDB" id="A0A0N4WDC0"/>
<dbReference type="OrthoDB" id="412787at2759"/>
<protein>
    <submittedName>
        <fullName evidence="4">Endo/exonuclease/phosphatase domain-containing protein</fullName>
    </submittedName>
</protein>
<dbReference type="GO" id="GO:0000288">
    <property type="term" value="P:nuclear-transcribed mRNA catabolic process, deadenylation-dependent decay"/>
    <property type="evidence" value="ECO:0007669"/>
    <property type="project" value="TreeGrafter"/>
</dbReference>
<evidence type="ECO:0000313" key="4">
    <source>
        <dbReference type="WBParaSite" id="HPLM_0000856501-mRNA-1"/>
    </source>
</evidence>
<evidence type="ECO:0000313" key="2">
    <source>
        <dbReference type="EMBL" id="VDO35215.1"/>
    </source>
</evidence>